<protein>
    <submittedName>
        <fullName evidence="3">Uncharacterized protein</fullName>
    </submittedName>
</protein>
<dbReference type="AlphaFoldDB" id="A0AAN9KUF3"/>
<gene>
    <name evidence="3" type="ORF">VNO77_25985</name>
</gene>
<evidence type="ECO:0000313" key="4">
    <source>
        <dbReference type="Proteomes" id="UP001367508"/>
    </source>
</evidence>
<sequence>MCFPISTSFIETRQSFQFWKLLLCMMRTRIEARMESLERGIKAWKEELETRRELLETRLKRIEELLEDISLRQQQTNSNGVDGDHNSTNIEKEDEL</sequence>
<feature type="region of interest" description="Disordered" evidence="2">
    <location>
        <begin position="73"/>
        <end position="96"/>
    </location>
</feature>
<name>A0AAN9KUF3_CANGL</name>
<evidence type="ECO:0000256" key="1">
    <source>
        <dbReference type="SAM" id="Coils"/>
    </source>
</evidence>
<evidence type="ECO:0000313" key="3">
    <source>
        <dbReference type="EMBL" id="KAK7322597.1"/>
    </source>
</evidence>
<proteinExistence type="predicted"/>
<feature type="coiled-coil region" evidence="1">
    <location>
        <begin position="27"/>
        <end position="72"/>
    </location>
</feature>
<comment type="caution">
    <text evidence="3">The sequence shown here is derived from an EMBL/GenBank/DDBJ whole genome shotgun (WGS) entry which is preliminary data.</text>
</comment>
<keyword evidence="4" id="KW-1185">Reference proteome</keyword>
<keyword evidence="1" id="KW-0175">Coiled coil</keyword>
<accession>A0AAN9KUF3</accession>
<evidence type="ECO:0000256" key="2">
    <source>
        <dbReference type="SAM" id="MobiDB-lite"/>
    </source>
</evidence>
<organism evidence="3 4">
    <name type="scientific">Canavalia gladiata</name>
    <name type="common">Sword bean</name>
    <name type="synonym">Dolichos gladiatus</name>
    <dbReference type="NCBI Taxonomy" id="3824"/>
    <lineage>
        <taxon>Eukaryota</taxon>
        <taxon>Viridiplantae</taxon>
        <taxon>Streptophyta</taxon>
        <taxon>Embryophyta</taxon>
        <taxon>Tracheophyta</taxon>
        <taxon>Spermatophyta</taxon>
        <taxon>Magnoliopsida</taxon>
        <taxon>eudicotyledons</taxon>
        <taxon>Gunneridae</taxon>
        <taxon>Pentapetalae</taxon>
        <taxon>rosids</taxon>
        <taxon>fabids</taxon>
        <taxon>Fabales</taxon>
        <taxon>Fabaceae</taxon>
        <taxon>Papilionoideae</taxon>
        <taxon>50 kb inversion clade</taxon>
        <taxon>NPAAA clade</taxon>
        <taxon>indigoferoid/millettioid clade</taxon>
        <taxon>Phaseoleae</taxon>
        <taxon>Canavalia</taxon>
    </lineage>
</organism>
<dbReference type="Proteomes" id="UP001367508">
    <property type="component" value="Unassembled WGS sequence"/>
</dbReference>
<dbReference type="EMBL" id="JAYMYQ010000006">
    <property type="protein sequence ID" value="KAK7322597.1"/>
    <property type="molecule type" value="Genomic_DNA"/>
</dbReference>
<reference evidence="3 4" key="1">
    <citation type="submission" date="2024-01" db="EMBL/GenBank/DDBJ databases">
        <title>The genomes of 5 underutilized Papilionoideae crops provide insights into root nodulation and disease resistanc.</title>
        <authorList>
            <person name="Jiang F."/>
        </authorList>
    </citation>
    <scope>NUCLEOTIDE SEQUENCE [LARGE SCALE GENOMIC DNA]</scope>
    <source>
        <strain evidence="3">LVBAO_FW01</strain>
        <tissue evidence="3">Leaves</tissue>
    </source>
</reference>